<protein>
    <submittedName>
        <fullName evidence="2">Uncharacterized protein</fullName>
    </submittedName>
</protein>
<keyword evidence="1" id="KW-0812">Transmembrane</keyword>
<proteinExistence type="predicted"/>
<dbReference type="InterPro" id="IPR029044">
    <property type="entry name" value="Nucleotide-diphossugar_trans"/>
</dbReference>
<dbReference type="EMBL" id="CAXKWB010002356">
    <property type="protein sequence ID" value="CAL4066688.1"/>
    <property type="molecule type" value="Genomic_DNA"/>
</dbReference>
<evidence type="ECO:0000256" key="1">
    <source>
        <dbReference type="SAM" id="Phobius"/>
    </source>
</evidence>
<gene>
    <name evidence="2" type="ORF">MNOR_LOCUS5935</name>
</gene>
<comment type="caution">
    <text evidence="2">The sequence shown here is derived from an EMBL/GenBank/DDBJ whole genome shotgun (WGS) entry which is preliminary data.</text>
</comment>
<sequence>MINYRISLPNKMGVKIFYPRRRGLILKILAFCTFLGFVCLWFKSDNIEGDPDIDTRENPIHGINSINKHKDLNKEIAEPNLKNQIIKIDNIEEHKPVLELNPVDPQEVRIAKPEVDVAQNPVVRPRIPSNDDVMERLKAQKLFAEDEKKIVPGLGEMGKPVRMTGEEGVLADEIMKKEAFNLLASDKIALNRSIPDSRDSLSFTIPRIHLD</sequence>
<feature type="non-terminal residue" evidence="2">
    <location>
        <position position="211"/>
    </location>
</feature>
<name>A0AAV2Q156_MEGNR</name>
<dbReference type="Gene3D" id="3.90.550.10">
    <property type="entry name" value="Spore Coat Polysaccharide Biosynthesis Protein SpsA, Chain A"/>
    <property type="match status" value="1"/>
</dbReference>
<feature type="transmembrane region" description="Helical" evidence="1">
    <location>
        <begin position="24"/>
        <end position="43"/>
    </location>
</feature>
<accession>A0AAV2Q156</accession>
<reference evidence="2 3" key="1">
    <citation type="submission" date="2024-05" db="EMBL/GenBank/DDBJ databases">
        <authorList>
            <person name="Wallberg A."/>
        </authorList>
    </citation>
    <scope>NUCLEOTIDE SEQUENCE [LARGE SCALE GENOMIC DNA]</scope>
</reference>
<dbReference type="AlphaFoldDB" id="A0AAV2Q156"/>
<organism evidence="2 3">
    <name type="scientific">Meganyctiphanes norvegica</name>
    <name type="common">Northern krill</name>
    <name type="synonym">Thysanopoda norvegica</name>
    <dbReference type="NCBI Taxonomy" id="48144"/>
    <lineage>
        <taxon>Eukaryota</taxon>
        <taxon>Metazoa</taxon>
        <taxon>Ecdysozoa</taxon>
        <taxon>Arthropoda</taxon>
        <taxon>Crustacea</taxon>
        <taxon>Multicrustacea</taxon>
        <taxon>Malacostraca</taxon>
        <taxon>Eumalacostraca</taxon>
        <taxon>Eucarida</taxon>
        <taxon>Euphausiacea</taxon>
        <taxon>Euphausiidae</taxon>
        <taxon>Meganyctiphanes</taxon>
    </lineage>
</organism>
<keyword evidence="1" id="KW-1133">Transmembrane helix</keyword>
<dbReference type="Proteomes" id="UP001497623">
    <property type="component" value="Unassembled WGS sequence"/>
</dbReference>
<evidence type="ECO:0000313" key="2">
    <source>
        <dbReference type="EMBL" id="CAL4066688.1"/>
    </source>
</evidence>
<keyword evidence="3" id="KW-1185">Reference proteome</keyword>
<keyword evidence="1" id="KW-0472">Membrane</keyword>
<evidence type="ECO:0000313" key="3">
    <source>
        <dbReference type="Proteomes" id="UP001497623"/>
    </source>
</evidence>